<protein>
    <submittedName>
        <fullName evidence="5">Unannotated protein</fullName>
    </submittedName>
</protein>
<accession>A0A6J6BK95</accession>
<keyword evidence="2" id="KW-0472">Membrane</keyword>
<feature type="transmembrane region" description="Helical" evidence="2">
    <location>
        <begin position="205"/>
        <end position="222"/>
    </location>
</feature>
<dbReference type="EMBL" id="CAEZSR010000004">
    <property type="protein sequence ID" value="CAB4539550.1"/>
    <property type="molecule type" value="Genomic_DNA"/>
</dbReference>
<dbReference type="GO" id="GO:0016747">
    <property type="term" value="F:acyltransferase activity, transferring groups other than amino-acyl groups"/>
    <property type="evidence" value="ECO:0007669"/>
    <property type="project" value="InterPro"/>
</dbReference>
<evidence type="ECO:0000259" key="3">
    <source>
        <dbReference type="Pfam" id="PF00550"/>
    </source>
</evidence>
<feature type="transmembrane region" description="Helical" evidence="2">
    <location>
        <begin position="75"/>
        <end position="92"/>
    </location>
</feature>
<feature type="transmembrane region" description="Helical" evidence="2">
    <location>
        <begin position="336"/>
        <end position="355"/>
    </location>
</feature>
<reference evidence="5" key="1">
    <citation type="submission" date="2020-05" db="EMBL/GenBank/DDBJ databases">
        <authorList>
            <person name="Chiriac C."/>
            <person name="Salcher M."/>
            <person name="Ghai R."/>
            <person name="Kavagutti S V."/>
        </authorList>
    </citation>
    <scope>NUCLEOTIDE SEQUENCE</scope>
</reference>
<evidence type="ECO:0000259" key="4">
    <source>
        <dbReference type="Pfam" id="PF01757"/>
    </source>
</evidence>
<sequence length="383" mass="42511">MSAVMEIYTDVLGVTSIRATDTFVSLGGDSLSYVECSIRLEDLLGELPSDWHHLPVASFGEPGRRTWHRAVDTTLVLRAVSILTVVAGHMILGPSMGGAHLLLAVAGYNLSRFLLDVEPARRRWRAAGRSLGRIAIPAMAWVAAGMVLFDVYSWQTLLLVNDLLGPAEHLDEVWNFWFLEVLVQLTVLLMVGLSIPFLRAWERRRPYAFVLALVVLSAAFRWEPLQIGGWFNTIHRPHGAALLFLLGWLVHRSRTPLTRVATTIVTVVALAGYFREPRRDAFVIAGLLLLLWLPEVRLPRALVHPVAMLAAASLSIYITHYSVYPVAEDHLAPWPAFAVTVAAGVVVWWLVSRAARSVVRSIRRRGGSGDPPPLERLRTPQAL</sequence>
<feature type="compositionally biased region" description="Basic and acidic residues" evidence="1">
    <location>
        <begin position="373"/>
        <end position="383"/>
    </location>
</feature>
<feature type="transmembrane region" description="Helical" evidence="2">
    <location>
        <begin position="257"/>
        <end position="275"/>
    </location>
</feature>
<dbReference type="InterPro" id="IPR002656">
    <property type="entry name" value="Acyl_transf_3_dom"/>
</dbReference>
<keyword evidence="2" id="KW-0812">Transmembrane</keyword>
<feature type="domain" description="Carrier" evidence="3">
    <location>
        <begin position="3"/>
        <end position="46"/>
    </location>
</feature>
<gene>
    <name evidence="5" type="ORF">UFOPK1493_00186</name>
</gene>
<evidence type="ECO:0000256" key="2">
    <source>
        <dbReference type="SAM" id="Phobius"/>
    </source>
</evidence>
<dbReference type="Gene3D" id="1.10.1200.10">
    <property type="entry name" value="ACP-like"/>
    <property type="match status" value="1"/>
</dbReference>
<dbReference type="SUPFAM" id="SSF47336">
    <property type="entry name" value="ACP-like"/>
    <property type="match status" value="1"/>
</dbReference>
<feature type="transmembrane region" description="Helical" evidence="2">
    <location>
        <begin position="174"/>
        <end position="198"/>
    </location>
</feature>
<dbReference type="InterPro" id="IPR009081">
    <property type="entry name" value="PP-bd_ACP"/>
</dbReference>
<evidence type="ECO:0000313" key="5">
    <source>
        <dbReference type="EMBL" id="CAB4539550.1"/>
    </source>
</evidence>
<feature type="transmembrane region" description="Helical" evidence="2">
    <location>
        <begin position="135"/>
        <end position="154"/>
    </location>
</feature>
<organism evidence="5">
    <name type="scientific">freshwater metagenome</name>
    <dbReference type="NCBI Taxonomy" id="449393"/>
    <lineage>
        <taxon>unclassified sequences</taxon>
        <taxon>metagenomes</taxon>
        <taxon>ecological metagenomes</taxon>
    </lineage>
</organism>
<dbReference type="Pfam" id="PF01757">
    <property type="entry name" value="Acyl_transf_3"/>
    <property type="match status" value="1"/>
</dbReference>
<evidence type="ECO:0000256" key="1">
    <source>
        <dbReference type="SAM" id="MobiDB-lite"/>
    </source>
</evidence>
<name>A0A6J6BK95_9ZZZZ</name>
<dbReference type="Pfam" id="PF00550">
    <property type="entry name" value="PP-binding"/>
    <property type="match status" value="1"/>
</dbReference>
<keyword evidence="2" id="KW-1133">Transmembrane helix</keyword>
<feature type="transmembrane region" description="Helical" evidence="2">
    <location>
        <begin position="98"/>
        <end position="115"/>
    </location>
</feature>
<feature type="region of interest" description="Disordered" evidence="1">
    <location>
        <begin position="363"/>
        <end position="383"/>
    </location>
</feature>
<feature type="transmembrane region" description="Helical" evidence="2">
    <location>
        <begin position="281"/>
        <end position="298"/>
    </location>
</feature>
<dbReference type="AlphaFoldDB" id="A0A6J6BK95"/>
<proteinExistence type="predicted"/>
<dbReference type="InterPro" id="IPR036736">
    <property type="entry name" value="ACP-like_sf"/>
</dbReference>
<feature type="domain" description="Acyltransferase 3" evidence="4">
    <location>
        <begin position="76"/>
        <end position="352"/>
    </location>
</feature>